<dbReference type="Proteomes" id="UP000593567">
    <property type="component" value="Unassembled WGS sequence"/>
</dbReference>
<organism evidence="1 2">
    <name type="scientific">Bugula neritina</name>
    <name type="common">Brown bryozoan</name>
    <name type="synonym">Sertularia neritina</name>
    <dbReference type="NCBI Taxonomy" id="10212"/>
    <lineage>
        <taxon>Eukaryota</taxon>
        <taxon>Metazoa</taxon>
        <taxon>Spiralia</taxon>
        <taxon>Lophotrochozoa</taxon>
        <taxon>Bryozoa</taxon>
        <taxon>Gymnolaemata</taxon>
        <taxon>Cheilostomatida</taxon>
        <taxon>Flustrina</taxon>
        <taxon>Buguloidea</taxon>
        <taxon>Bugulidae</taxon>
        <taxon>Bugula</taxon>
    </lineage>
</organism>
<gene>
    <name evidence="1" type="ORF">EB796_009350</name>
</gene>
<name>A0A7J7K114_BUGNE</name>
<keyword evidence="2" id="KW-1185">Reference proteome</keyword>
<reference evidence="1" key="1">
    <citation type="submission" date="2020-06" db="EMBL/GenBank/DDBJ databases">
        <title>Draft genome of Bugula neritina, a colonial animal packing powerful symbionts and potential medicines.</title>
        <authorList>
            <person name="Rayko M."/>
        </authorList>
    </citation>
    <scope>NUCLEOTIDE SEQUENCE [LARGE SCALE GENOMIC DNA]</scope>
    <source>
        <strain evidence="1">Kwan_BN1</strain>
    </source>
</reference>
<evidence type="ECO:0000313" key="1">
    <source>
        <dbReference type="EMBL" id="KAF6032329.1"/>
    </source>
</evidence>
<accession>A0A7J7K114</accession>
<comment type="caution">
    <text evidence="1">The sequence shown here is derived from an EMBL/GenBank/DDBJ whole genome shotgun (WGS) entry which is preliminary data.</text>
</comment>
<dbReference type="EMBL" id="VXIV02001514">
    <property type="protein sequence ID" value="KAF6032329.1"/>
    <property type="molecule type" value="Genomic_DNA"/>
</dbReference>
<protein>
    <submittedName>
        <fullName evidence="1">Uncharacterized protein</fullName>
    </submittedName>
</protein>
<sequence length="81" mass="9125">MLIPSDEHALDEQTAAAAEEPSYRCALLELLESLVPPRPSLAIPDISCVLLKFKLNINLERSIDLDPLSLFDLIHRFLKQL</sequence>
<evidence type="ECO:0000313" key="2">
    <source>
        <dbReference type="Proteomes" id="UP000593567"/>
    </source>
</evidence>
<dbReference type="AlphaFoldDB" id="A0A7J7K114"/>
<proteinExistence type="predicted"/>